<evidence type="ECO:0000256" key="1">
    <source>
        <dbReference type="SAM" id="MobiDB-lite"/>
    </source>
</evidence>
<accession>A0A0A0V129</accession>
<gene>
    <name evidence="2" type="ORF">B7017_p0039</name>
</gene>
<dbReference type="RefSeq" id="WP_052791102.1">
    <property type="nucleotide sequence ID" value="NZ_JAWWYB010000005.1"/>
</dbReference>
<organism evidence="2">
    <name type="scientific">Bifidobacterium breve</name>
    <dbReference type="NCBI Taxonomy" id="1685"/>
    <lineage>
        <taxon>Bacteria</taxon>
        <taxon>Bacillati</taxon>
        <taxon>Actinomycetota</taxon>
        <taxon>Actinomycetes</taxon>
        <taxon>Bifidobacteriales</taxon>
        <taxon>Bifidobacteriaceae</taxon>
        <taxon>Bifidobacterium</taxon>
    </lineage>
</organism>
<name>A0A0A0V129_BIFBR</name>
<dbReference type="EMBL" id="KM406416">
    <property type="protein sequence ID" value="AIW55092.1"/>
    <property type="molecule type" value="Genomic_DNA"/>
</dbReference>
<proteinExistence type="predicted"/>
<dbReference type="AlphaFoldDB" id="A0A0A0V129"/>
<sequence length="138" mass="16059">METYWNPATRKNGLSDKNGRGVYAREHKPLLDKEIAKVREKYGNKLAEVTFDETAPRQLRNRIVTAPVQVIEHDRGSWWERTITARITDGSLIPVILDHVYWNWPADSPAHIGLNGIKTIHLINQQQKKETEWNTHIR</sequence>
<evidence type="ECO:0000313" key="2">
    <source>
        <dbReference type="EMBL" id="AIW55092.1"/>
    </source>
</evidence>
<geneLocation type="plasmid" evidence="2">
    <name>megaplasmid pMP7017</name>
</geneLocation>
<reference evidence="2" key="1">
    <citation type="journal article" date="2015" name="Appl. Environ. Microbiol.">
        <title>Discovery of a conjugative megaplasmid in Bifidobacterium breve.</title>
        <authorList>
            <person name="Bottacini F."/>
            <person name="O'Connell Motherway M."/>
            <person name="Casey E."/>
            <person name="McDonnell B."/>
            <person name="Mahony J."/>
            <person name="Ventura M."/>
            <person name="van Sinderen D."/>
        </authorList>
    </citation>
    <scope>NUCLEOTIDE SEQUENCE</scope>
    <source>
        <strain evidence="2">JCM 7017</strain>
        <plasmid evidence="2">megaplasmid pMP7017</plasmid>
    </source>
</reference>
<keyword evidence="2" id="KW-0614">Plasmid</keyword>
<protein>
    <submittedName>
        <fullName evidence="2">Uncharacterized protein</fullName>
    </submittedName>
</protein>
<feature type="region of interest" description="Disordered" evidence="1">
    <location>
        <begin position="1"/>
        <end position="20"/>
    </location>
</feature>